<dbReference type="GO" id="GO:0098719">
    <property type="term" value="P:sodium ion import across plasma membrane"/>
    <property type="evidence" value="ECO:0007669"/>
    <property type="project" value="TreeGrafter"/>
</dbReference>
<evidence type="ECO:0000256" key="2">
    <source>
        <dbReference type="ARBA" id="ARBA00022448"/>
    </source>
</evidence>
<keyword evidence="3 10" id="KW-1003">Cell membrane</keyword>
<keyword evidence="8 10" id="KW-0472">Membrane</keyword>
<evidence type="ECO:0000313" key="12">
    <source>
        <dbReference type="EMBL" id="GIM88344.1"/>
    </source>
</evidence>
<comment type="function">
    <text evidence="10">Na(+)/H(+) antiporter that extrudes sodium in exchange for external protons.</text>
</comment>
<dbReference type="EMBL" id="BOQN01000002">
    <property type="protein sequence ID" value="GIM88344.1"/>
    <property type="molecule type" value="Genomic_DNA"/>
</dbReference>
<dbReference type="RefSeq" id="WP_213004335.1">
    <property type="nucleotide sequence ID" value="NZ_BOQN01000002.1"/>
</dbReference>
<keyword evidence="10" id="KW-0050">Antiport</keyword>
<feature type="transmembrane region" description="Helical" evidence="10">
    <location>
        <begin position="377"/>
        <end position="397"/>
    </location>
</feature>
<comment type="caution">
    <text evidence="10">Lacks conserved residue(s) required for the propagation of feature annotation.</text>
</comment>
<feature type="domain" description="Cation/H+ exchanger transmembrane" evidence="11">
    <location>
        <begin position="12"/>
        <end position="403"/>
    </location>
</feature>
<dbReference type="GO" id="GO:0015385">
    <property type="term" value="F:sodium:proton antiporter activity"/>
    <property type="evidence" value="ECO:0007669"/>
    <property type="project" value="InterPro"/>
</dbReference>
<dbReference type="Pfam" id="PF00999">
    <property type="entry name" value="Na_H_Exchanger"/>
    <property type="match status" value="1"/>
</dbReference>
<keyword evidence="7 10" id="KW-0406">Ion transport</keyword>
<organism evidence="12 13">
    <name type="scientific">Paractinoplanes toevensis</name>
    <dbReference type="NCBI Taxonomy" id="571911"/>
    <lineage>
        <taxon>Bacteria</taxon>
        <taxon>Bacillati</taxon>
        <taxon>Actinomycetota</taxon>
        <taxon>Actinomycetes</taxon>
        <taxon>Micromonosporales</taxon>
        <taxon>Micromonosporaceae</taxon>
        <taxon>Paractinoplanes</taxon>
    </lineage>
</organism>
<dbReference type="Proteomes" id="UP000677082">
    <property type="component" value="Unassembled WGS sequence"/>
</dbReference>
<dbReference type="PANTHER" id="PTHR10110:SF86">
    <property type="entry name" value="SODIUM_HYDROGEN EXCHANGER 7"/>
    <property type="match status" value="1"/>
</dbReference>
<keyword evidence="6 10" id="KW-0915">Sodium</keyword>
<dbReference type="AlphaFoldDB" id="A0A919T2U7"/>
<evidence type="ECO:0000256" key="5">
    <source>
        <dbReference type="ARBA" id="ARBA00022989"/>
    </source>
</evidence>
<dbReference type="InterPro" id="IPR006153">
    <property type="entry name" value="Cation/H_exchanger_TM"/>
</dbReference>
<reference evidence="12 13" key="1">
    <citation type="submission" date="2021-03" db="EMBL/GenBank/DDBJ databases">
        <title>Whole genome shotgun sequence of Actinoplanes toevensis NBRC 105298.</title>
        <authorList>
            <person name="Komaki H."/>
            <person name="Tamura T."/>
        </authorList>
    </citation>
    <scope>NUCLEOTIDE SEQUENCE [LARGE SCALE GENOMIC DNA]</scope>
    <source>
        <strain evidence="12 13">NBRC 105298</strain>
    </source>
</reference>
<gene>
    <name evidence="12" type="ORF">Ato02nite_001370</name>
</gene>
<feature type="transmembrane region" description="Helical" evidence="10">
    <location>
        <begin position="300"/>
        <end position="323"/>
    </location>
</feature>
<evidence type="ECO:0000259" key="11">
    <source>
        <dbReference type="Pfam" id="PF00999"/>
    </source>
</evidence>
<dbReference type="GO" id="GO:0005886">
    <property type="term" value="C:plasma membrane"/>
    <property type="evidence" value="ECO:0007669"/>
    <property type="project" value="UniProtKB-SubCell"/>
</dbReference>
<dbReference type="InterPro" id="IPR004705">
    <property type="entry name" value="Cation/H_exchanger_CPA1_bac"/>
</dbReference>
<dbReference type="GO" id="GO:0015386">
    <property type="term" value="F:potassium:proton antiporter activity"/>
    <property type="evidence" value="ECO:0007669"/>
    <property type="project" value="TreeGrafter"/>
</dbReference>
<evidence type="ECO:0000256" key="6">
    <source>
        <dbReference type="ARBA" id="ARBA00023053"/>
    </source>
</evidence>
<protein>
    <submittedName>
        <fullName evidence="12">Na(+)/H(+) exchanger</fullName>
    </submittedName>
</protein>
<name>A0A919T2U7_9ACTN</name>
<evidence type="ECO:0000313" key="13">
    <source>
        <dbReference type="Proteomes" id="UP000677082"/>
    </source>
</evidence>
<evidence type="ECO:0000256" key="3">
    <source>
        <dbReference type="ARBA" id="ARBA00022475"/>
    </source>
</evidence>
<evidence type="ECO:0000256" key="8">
    <source>
        <dbReference type="ARBA" id="ARBA00023136"/>
    </source>
</evidence>
<evidence type="ECO:0000256" key="10">
    <source>
        <dbReference type="RuleBase" id="RU366002"/>
    </source>
</evidence>
<comment type="subcellular location">
    <subcellularLocation>
        <location evidence="1 10">Cell membrane</location>
        <topology evidence="1 10">Multi-pass membrane protein</topology>
    </subcellularLocation>
</comment>
<keyword evidence="2 10" id="KW-0813">Transport</keyword>
<feature type="transmembrane region" description="Helical" evidence="10">
    <location>
        <begin position="262"/>
        <end position="280"/>
    </location>
</feature>
<dbReference type="PANTHER" id="PTHR10110">
    <property type="entry name" value="SODIUM/HYDROGEN EXCHANGER"/>
    <property type="match status" value="1"/>
</dbReference>
<proteinExistence type="inferred from homology"/>
<accession>A0A919T2U7</accession>
<feature type="transmembrane region" description="Helical" evidence="10">
    <location>
        <begin position="47"/>
        <end position="68"/>
    </location>
</feature>
<keyword evidence="5 10" id="KW-1133">Transmembrane helix</keyword>
<evidence type="ECO:0000256" key="4">
    <source>
        <dbReference type="ARBA" id="ARBA00022692"/>
    </source>
</evidence>
<keyword evidence="13" id="KW-1185">Reference proteome</keyword>
<dbReference type="InterPro" id="IPR018422">
    <property type="entry name" value="Cation/H_exchanger_CPA1"/>
</dbReference>
<evidence type="ECO:0000256" key="1">
    <source>
        <dbReference type="ARBA" id="ARBA00004651"/>
    </source>
</evidence>
<dbReference type="GO" id="GO:0051453">
    <property type="term" value="P:regulation of intracellular pH"/>
    <property type="evidence" value="ECO:0007669"/>
    <property type="project" value="TreeGrafter"/>
</dbReference>
<keyword evidence="4 10" id="KW-0812">Transmembrane</keyword>
<comment type="caution">
    <text evidence="12">The sequence shown here is derived from an EMBL/GenBank/DDBJ whole genome shotgun (WGS) entry which is preliminary data.</text>
</comment>
<evidence type="ECO:0000256" key="7">
    <source>
        <dbReference type="ARBA" id="ARBA00023065"/>
    </source>
</evidence>
<sequence>MSSLALVVAIGVTILVCNGLARRFGSAPPVPLLLAGILLGFVPALRAVHLPPEAVLLLFLPVLLYWEGFTSSIRQIRRDLRVIVLMSTVLVVLTAAGAAATAHALGVPWGPAWVLGAAIAPTDATAVGVLGRVLPRRVGTMLRAESLVNDGTALVLYALAVGVTLGAEHFSFGHLGLQFLLSYGGGVAIGIAVTWVVLQVRKRIADPFQHNLFAVITPLAAYLLAELVEVSGVLAVVASGLWVGRVSPQAFPAYARQQTRTVMSFLTTLANSALFVLTGLEAQNAVRGLNSVGLTSGVLIAAGVCAVIIGVRFGWLFTLPYVIRTVDRRPQQRDRRLGARPRTVMASAGFRGAVSMAAALSVPNTLASGEPFPDRDLIIFVTAAVIAVTLLVQAPLLPRIVRWSRMGDDHAAESERHTAEVAATEHALSELPATAERLGTDAEVAEQLRAEYDRRLHALRDGAADWQQQYTDLQLALLRDKHATIVRMHDNGDIDDEVLRSVQDHLDLEELQELRHARIRPVGPPPAGD</sequence>
<feature type="transmembrane region" description="Helical" evidence="10">
    <location>
        <begin position="112"/>
        <end position="135"/>
    </location>
</feature>
<dbReference type="NCBIfam" id="TIGR00831">
    <property type="entry name" value="a_cpa1"/>
    <property type="match status" value="1"/>
</dbReference>
<comment type="similarity">
    <text evidence="10">Belongs to the monovalent cation:proton antiporter 1 (CPA1) transporter (TC 2.A.36) family.</text>
</comment>
<evidence type="ECO:0000256" key="9">
    <source>
        <dbReference type="ARBA" id="ARBA00023201"/>
    </source>
</evidence>
<feature type="transmembrane region" description="Helical" evidence="10">
    <location>
        <begin position="147"/>
        <end position="167"/>
    </location>
</feature>
<keyword evidence="9 10" id="KW-0739">Sodium transport</keyword>
<feature type="transmembrane region" description="Helical" evidence="10">
    <location>
        <begin position="80"/>
        <end position="100"/>
    </location>
</feature>
<dbReference type="InterPro" id="IPR038770">
    <property type="entry name" value="Na+/solute_symporter_sf"/>
</dbReference>
<feature type="transmembrane region" description="Helical" evidence="10">
    <location>
        <begin position="179"/>
        <end position="198"/>
    </location>
</feature>
<dbReference type="Gene3D" id="1.20.1530.20">
    <property type="match status" value="1"/>
</dbReference>